<organism evidence="2">
    <name type="scientific">Streptomyces sp. NBC_00003</name>
    <dbReference type="NCBI Taxonomy" id="2903608"/>
    <lineage>
        <taxon>Bacteria</taxon>
        <taxon>Bacillati</taxon>
        <taxon>Actinomycetota</taxon>
        <taxon>Actinomycetes</taxon>
        <taxon>Kitasatosporales</taxon>
        <taxon>Streptomycetaceae</taxon>
        <taxon>Streptomyces</taxon>
    </lineage>
</organism>
<feature type="compositionally biased region" description="Basic and acidic residues" evidence="1">
    <location>
        <begin position="29"/>
        <end position="51"/>
    </location>
</feature>
<gene>
    <name evidence="2" type="ORF">OG549_34610</name>
</gene>
<protein>
    <submittedName>
        <fullName evidence="2">Uncharacterized protein</fullName>
    </submittedName>
</protein>
<feature type="compositionally biased region" description="Basic and acidic residues" evidence="1">
    <location>
        <begin position="1"/>
        <end position="22"/>
    </location>
</feature>
<sequence>MTRPQQHDLDHDHAQDSQEPRPDTALGEVIKEFEEAETRDVGKPEPDEDPHGGSGGGDALTPNEEAQEKGARG</sequence>
<reference evidence="2" key="1">
    <citation type="submission" date="2022-10" db="EMBL/GenBank/DDBJ databases">
        <title>The complete genomes of actinobacterial strains from the NBC collection.</title>
        <authorList>
            <person name="Joergensen T.S."/>
            <person name="Alvarez Arevalo M."/>
            <person name="Sterndorff E.B."/>
            <person name="Faurdal D."/>
            <person name="Vuksanovic O."/>
            <person name="Mourched A.-S."/>
            <person name="Charusanti P."/>
            <person name="Shaw S."/>
            <person name="Blin K."/>
            <person name="Weber T."/>
        </authorList>
    </citation>
    <scope>NUCLEOTIDE SEQUENCE</scope>
    <source>
        <strain evidence="2">NBC_00003</strain>
    </source>
</reference>
<dbReference type="EMBL" id="CP108318">
    <property type="protein sequence ID" value="WTW65369.1"/>
    <property type="molecule type" value="Genomic_DNA"/>
</dbReference>
<evidence type="ECO:0000313" key="2">
    <source>
        <dbReference type="EMBL" id="WTW65369.1"/>
    </source>
</evidence>
<accession>A0AAU2VE51</accession>
<dbReference type="AlphaFoldDB" id="A0AAU2VE51"/>
<feature type="region of interest" description="Disordered" evidence="1">
    <location>
        <begin position="1"/>
        <end position="73"/>
    </location>
</feature>
<proteinExistence type="predicted"/>
<evidence type="ECO:0000256" key="1">
    <source>
        <dbReference type="SAM" id="MobiDB-lite"/>
    </source>
</evidence>
<name>A0AAU2VE51_9ACTN</name>